<organism evidence="2 3">
    <name type="scientific">Levilactobacillus namurensis</name>
    <dbReference type="NCBI Taxonomy" id="380393"/>
    <lineage>
        <taxon>Bacteria</taxon>
        <taxon>Bacillati</taxon>
        <taxon>Bacillota</taxon>
        <taxon>Bacilli</taxon>
        <taxon>Lactobacillales</taxon>
        <taxon>Lactobacillaceae</taxon>
        <taxon>Levilactobacillus</taxon>
    </lineage>
</organism>
<accession>A0AAW8W655</accession>
<feature type="compositionally biased region" description="Basic and acidic residues" evidence="1">
    <location>
        <begin position="1"/>
        <end position="23"/>
    </location>
</feature>
<proteinExistence type="predicted"/>
<evidence type="ECO:0000313" key="3">
    <source>
        <dbReference type="Proteomes" id="UP001254075"/>
    </source>
</evidence>
<dbReference type="RefSeq" id="WP_158267204.1">
    <property type="nucleotide sequence ID" value="NZ_CADFJS010000002.1"/>
</dbReference>
<dbReference type="Proteomes" id="UP001254075">
    <property type="component" value="Unassembled WGS sequence"/>
</dbReference>
<dbReference type="EMBL" id="JAVLAM010000001">
    <property type="protein sequence ID" value="MDT7013873.1"/>
    <property type="molecule type" value="Genomic_DNA"/>
</dbReference>
<protein>
    <submittedName>
        <fullName evidence="2">Uncharacterized protein</fullName>
    </submittedName>
</protein>
<name>A0AAW8W655_9LACO</name>
<dbReference type="AlphaFoldDB" id="A0AAW8W655"/>
<evidence type="ECO:0000256" key="1">
    <source>
        <dbReference type="SAM" id="MobiDB-lite"/>
    </source>
</evidence>
<feature type="region of interest" description="Disordered" evidence="1">
    <location>
        <begin position="1"/>
        <end position="24"/>
    </location>
</feature>
<comment type="caution">
    <text evidence="2">The sequence shown here is derived from an EMBL/GenBank/DDBJ whole genome shotgun (WGS) entry which is preliminary data.</text>
</comment>
<gene>
    <name evidence="2" type="ORF">RI532_05450</name>
</gene>
<evidence type="ECO:0000313" key="2">
    <source>
        <dbReference type="EMBL" id="MDT7013873.1"/>
    </source>
</evidence>
<reference evidence="2" key="1">
    <citation type="submission" date="2023-08" db="EMBL/GenBank/DDBJ databases">
        <authorList>
            <person name="Page C.A."/>
            <person name="Perez-Diaz I.M."/>
        </authorList>
    </citation>
    <scope>NUCLEOTIDE SEQUENCE</scope>
    <source>
        <strain evidence="2">3.8.38</strain>
    </source>
</reference>
<sequence>MPQPKKADHFYKPGPEVHPKKDSVSGGLADWGPLMALFSTGFKKLWHLIKRSPNAH</sequence>